<dbReference type="GO" id="GO:0016779">
    <property type="term" value="F:nucleotidyltransferase activity"/>
    <property type="evidence" value="ECO:0007669"/>
    <property type="project" value="UniProtKB-ARBA"/>
</dbReference>
<dbReference type="Pfam" id="PF22600">
    <property type="entry name" value="MTPAP-like_central"/>
    <property type="match status" value="1"/>
</dbReference>
<organism evidence="3 4">
    <name type="scientific">Entomortierella parvispora</name>
    <dbReference type="NCBI Taxonomy" id="205924"/>
    <lineage>
        <taxon>Eukaryota</taxon>
        <taxon>Fungi</taxon>
        <taxon>Fungi incertae sedis</taxon>
        <taxon>Mucoromycota</taxon>
        <taxon>Mortierellomycotina</taxon>
        <taxon>Mortierellomycetes</taxon>
        <taxon>Mortierellales</taxon>
        <taxon>Mortierellaceae</taxon>
        <taxon>Entomortierella</taxon>
    </lineage>
</organism>
<protein>
    <recommendedName>
        <fullName evidence="2">Poly(A) RNA polymerase mitochondrial-like central palm domain-containing protein</fullName>
    </recommendedName>
</protein>
<name>A0A9P3H6K6_9FUNG</name>
<dbReference type="EMBL" id="BQFW01000004">
    <property type="protein sequence ID" value="GJJ71099.1"/>
    <property type="molecule type" value="Genomic_DNA"/>
</dbReference>
<feature type="domain" description="Poly(A) RNA polymerase mitochondrial-like central palm" evidence="2">
    <location>
        <begin position="308"/>
        <end position="440"/>
    </location>
</feature>
<dbReference type="Gene3D" id="1.10.1410.10">
    <property type="match status" value="1"/>
</dbReference>
<feature type="compositionally biased region" description="Low complexity" evidence="1">
    <location>
        <begin position="109"/>
        <end position="123"/>
    </location>
</feature>
<accession>A0A9P3H6K6</accession>
<dbReference type="Gene3D" id="3.30.460.10">
    <property type="entry name" value="Beta Polymerase, domain 2"/>
    <property type="match status" value="1"/>
</dbReference>
<keyword evidence="4" id="KW-1185">Reference proteome</keyword>
<sequence length="674" mass="77100">MRVNRRHFFGILYDCVLFEWASQAKDDGRFTLSLHDLADTFSFVVDFYKHRRKLMDIPCDQFISRNQLDTVPGLVDYIEALDRGVYEIFPGTVELREEALSFVSSSSFKSSSFKSSSFKSSSFKQDRPKPSRPEARARNNGKNKDGLGLLGIPSHAWNSDAYGVHGFHDHHTHHYHHHPGSDTEADDEYSIVIPGLSKTDIQTFLWEYAYLPEDYQDDIATLIRYLRQDEWMMAGSKGSIVAFDWGLEGVQKFSREYNQKKIHKVQLREQEELKRTSEATQRQQDEWNRQQEAIKEKELLRRTRKTDEFIWNMHKTLSISKGTTTSIKKFIENLEVEISEYFNYCFVSLTALGSFSAELYTHQSDLDLTLTGNIKDITFPALEEAVKHFHYEETHVMTGHCRTPLQCISFLDTASGITCHLTLNDPISIHRSKLIHTYSQIEPRFGPVLVALKRLAVQRHLIFPSVRADRHEPVPLGSYALTLMLITFLQTENPSILPKLQQNPSEDDRPLKDTIVQGVDCSFDHDWKYYQGLGSKNTKSAAELLMEFCRFFGYVFDYESKEVNARIGAFRWRADRTHKKFMPIEMTRASSSSSSHQGSGGGYNPGTVATPSGSRRNSAASAIESDVVFQVMDPFMVNLNVTASCQGEAVHAVRLCFQDAYEALQEGDMNHVFS</sequence>
<dbReference type="GO" id="GO:0031123">
    <property type="term" value="P:RNA 3'-end processing"/>
    <property type="evidence" value="ECO:0007669"/>
    <property type="project" value="TreeGrafter"/>
</dbReference>
<dbReference type="SUPFAM" id="SSF81301">
    <property type="entry name" value="Nucleotidyltransferase"/>
    <property type="match status" value="1"/>
</dbReference>
<proteinExistence type="predicted"/>
<feature type="region of interest" description="Disordered" evidence="1">
    <location>
        <begin position="587"/>
        <end position="616"/>
    </location>
</feature>
<reference evidence="3" key="2">
    <citation type="journal article" date="2022" name="Microbiol. Resour. Announc.">
        <title>Whole-Genome Sequence of Entomortierella parvispora E1425, a Mucoromycotan Fungus Associated with Burkholderiaceae-Related Endosymbiotic Bacteria.</title>
        <authorList>
            <person name="Herlambang A."/>
            <person name="Guo Y."/>
            <person name="Takashima Y."/>
            <person name="Narisawa K."/>
            <person name="Ohta H."/>
            <person name="Nishizawa T."/>
        </authorList>
    </citation>
    <scope>NUCLEOTIDE SEQUENCE</scope>
    <source>
        <strain evidence="3">E1425</strain>
    </source>
</reference>
<dbReference type="PANTHER" id="PTHR12271:SF40">
    <property type="entry name" value="POLY(A) RNA POLYMERASE GLD2"/>
    <property type="match status" value="1"/>
</dbReference>
<feature type="compositionally biased region" description="Basic and acidic residues" evidence="1">
    <location>
        <begin position="124"/>
        <end position="145"/>
    </location>
</feature>
<feature type="region of interest" description="Disordered" evidence="1">
    <location>
        <begin position="109"/>
        <end position="146"/>
    </location>
</feature>
<dbReference type="SUPFAM" id="SSF81631">
    <property type="entry name" value="PAP/OAS1 substrate-binding domain"/>
    <property type="match status" value="1"/>
</dbReference>
<evidence type="ECO:0000313" key="4">
    <source>
        <dbReference type="Proteomes" id="UP000827284"/>
    </source>
</evidence>
<feature type="compositionally biased region" description="Polar residues" evidence="1">
    <location>
        <begin position="607"/>
        <end position="616"/>
    </location>
</feature>
<reference evidence="3" key="1">
    <citation type="submission" date="2021-11" db="EMBL/GenBank/DDBJ databases">
        <authorList>
            <person name="Herlambang A."/>
            <person name="Guo Y."/>
            <person name="Takashima Y."/>
            <person name="Nishizawa T."/>
        </authorList>
    </citation>
    <scope>NUCLEOTIDE SEQUENCE</scope>
    <source>
        <strain evidence="3">E1425</strain>
    </source>
</reference>
<comment type="caution">
    <text evidence="3">The sequence shown here is derived from an EMBL/GenBank/DDBJ whole genome shotgun (WGS) entry which is preliminary data.</text>
</comment>
<evidence type="ECO:0000256" key="1">
    <source>
        <dbReference type="SAM" id="MobiDB-lite"/>
    </source>
</evidence>
<evidence type="ECO:0000259" key="2">
    <source>
        <dbReference type="Pfam" id="PF22600"/>
    </source>
</evidence>
<gene>
    <name evidence="3" type="ORF">EMPS_03449</name>
</gene>
<dbReference type="OrthoDB" id="1305878at2759"/>
<dbReference type="InterPro" id="IPR054708">
    <property type="entry name" value="MTPAP-like_central"/>
</dbReference>
<dbReference type="Proteomes" id="UP000827284">
    <property type="component" value="Unassembled WGS sequence"/>
</dbReference>
<dbReference type="GO" id="GO:0010605">
    <property type="term" value="P:negative regulation of macromolecule metabolic process"/>
    <property type="evidence" value="ECO:0007669"/>
    <property type="project" value="UniProtKB-ARBA"/>
</dbReference>
<dbReference type="InterPro" id="IPR043519">
    <property type="entry name" value="NT_sf"/>
</dbReference>
<dbReference type="AlphaFoldDB" id="A0A9P3H6K6"/>
<dbReference type="PANTHER" id="PTHR12271">
    <property type="entry name" value="POLY A POLYMERASE CID PAP -RELATED"/>
    <property type="match status" value="1"/>
</dbReference>
<evidence type="ECO:0000313" key="3">
    <source>
        <dbReference type="EMBL" id="GJJ71099.1"/>
    </source>
</evidence>